<feature type="region of interest" description="Disordered" evidence="1">
    <location>
        <begin position="1"/>
        <end position="29"/>
    </location>
</feature>
<proteinExistence type="predicted"/>
<evidence type="ECO:0000313" key="3">
    <source>
        <dbReference type="EMBL" id="GAA2631399.1"/>
    </source>
</evidence>
<dbReference type="InterPro" id="IPR022385">
    <property type="entry name" value="Rhs_assc_core"/>
</dbReference>
<dbReference type="EMBL" id="BAAATD010000016">
    <property type="protein sequence ID" value="GAA2631399.1"/>
    <property type="molecule type" value="Genomic_DNA"/>
</dbReference>
<sequence>MVLSASLVQPMVSRQPARAEPGSKIPRRDLPLMTSAAVKPRQLKPPATSPVADFTPLARTGAAGSKAARAAEAPQTSLVSPVDDSVVATETPTLKVRDVGSGTLYCFKVSTGFDGRSGSVVDSGCLSTPQWKVPKHVLRDGGKYTWTAGTTTGAGQPVTPPAWVAHFTVDQRVGDPGPAPTDKLGPVTVNLYNGNVHTKSSGPAFEALGGPAGVTFSYNSRQGEAHGVRASYFNDPQHNGTPAAAPVLVRSEAQVNLDWGNVWSNVDENLPWKDNPLPPALDKNHYVIRWEGHFKAPRSGDFQFAGAHADGAKIWVNGRLVYDNPDATPNVSTEFLTAGPRHERDVPLIAGQRAAIKVELYHHSAERPRMVLWTKSTTGAAGQRSHNVAPRIVTTDWLYAEDPLPLPAGWTLGVAGSGYTKAEMLDGSVVLTDNAGGKHTWTKTSDGGYAPPSDEDGVLAFDAGGRITVTDKDVASIFNPDGTLAQVTSVQDSKKPAALQYFYSGSIPRLTQIKDPVSGRAHTLHYNTDGSDNCYGGVARPPGADRAPAQQLCRIRYWDGTETRLWYVMDTLARIENPGAAIADYNYLNRDTAKPLYDRETDEEQRQKIKETLGPLTEVRDGLAYDWLARQTPNGRMLAERTMVEYESVYESDIGDSRLRAVKVLAPYPSGYLEAGPRPGHLYQYYLDRKQTTVGVSGLDDRMRSRVVTYDDAGRELTSTDADGVSSSVAWNSKDQPVAEVDPRGKRVTYVYDHADRLTDVHGPAAASCFDGQTPTSQCQSTVPHSRTRYDEGIVGLQAAFYDNPHLSGVPAVWQTGVGTGDGSLTGNWGGTPPVTGTGGWSGRFTGEIRFPEAGKYGLGFTAVDGVRLWIDDVLIVDSWTDKASTTVSGTYTNPKAGSRHRIRVDYYNRSGSTGALDFTWTPPGDDGSVTVPGEHLAPRYGYETSRVTEAGSERAPSTKTTTAYSDASTGIDPVFGLVVSKTSDPGGLDLVRRNVFERPGNGYLRRLAEALPGGDIGDPAKRGTSAYYGGNETRSNPCEENSPAVNQGGMAKTLTAAGNADGSANTAETVDDASGRVVAVRINSEPWSCVSYDARGRVAKKTFPAMGDQPARTVTHDYAVGGNSLVTRISDANGSTTAVVDLLGRVVSYTDATGVITTSRYDAAGRKTTETTTVKGVSSTLTYRWTNAARLIGLSLDGTAVATPGYEAGLLKTVGYGNGSDLAVTYNDAAAVTALKWKTKESTVTDTVTRARDQRVTAESITDSAAPGKTYDHSYTYDGAGRLVAATVPHHKLTYGYTGDGGCGPNKKAGANTNRTSSTDSFNGGPPVTTAYCYDNADRLLSTSGATTLSLDYDVYGNATKVGTDTLGYDSTRRHVVTTTAATANAAARTVRYTRDVTDRITARTVEETGKPAQATRYGFTSDAGGPDFVLDAGGNLRQRVLKLPGGVVLTKNYSANTPANWAYPNVQGHILLTADGTGARTGKLHLYDPFGQNIDPDTGAIGDIPIPATAEGGMDFGWLGQHTVPIEHLASHQALEMGARTYLPVLGRFLQTDPVSGGSANNYDYVNADPINNLDLTGSKPWYPSPLDKGGAGGGGPRGSGPGGPGGGGKGPGGGGGANTGPRPNTPEKAPTQEAPTKAEPAKIAIGLSEVDGNPMALLEFADRVGAKSYHDWPSQGQNWVQEFQSYVKDGKTQIHVNLDGIDDPVAAARAGRGTDPILDGHATGWELSLIQDNPSSWPLVTFYREGRPVDNPFVE</sequence>
<dbReference type="Proteomes" id="UP001501509">
    <property type="component" value="Unassembled WGS sequence"/>
</dbReference>
<evidence type="ECO:0000256" key="1">
    <source>
        <dbReference type="SAM" id="MobiDB-lite"/>
    </source>
</evidence>
<dbReference type="Pfam" id="PF07691">
    <property type="entry name" value="PA14"/>
    <property type="match status" value="2"/>
</dbReference>
<dbReference type="Gene3D" id="2.180.10.10">
    <property type="entry name" value="RHS repeat-associated core"/>
    <property type="match status" value="2"/>
</dbReference>
<dbReference type="InterPro" id="IPR050708">
    <property type="entry name" value="T6SS_VgrG/RHS"/>
</dbReference>
<dbReference type="InterPro" id="IPR011658">
    <property type="entry name" value="PA14_dom"/>
</dbReference>
<gene>
    <name evidence="3" type="ORF">GCM10010411_81880</name>
</gene>
<dbReference type="NCBIfam" id="TIGR03696">
    <property type="entry name" value="Rhs_assc_core"/>
    <property type="match status" value="1"/>
</dbReference>
<dbReference type="InterPro" id="IPR006530">
    <property type="entry name" value="YD"/>
</dbReference>
<feature type="compositionally biased region" description="Polar residues" evidence="1">
    <location>
        <begin position="956"/>
        <end position="966"/>
    </location>
</feature>
<keyword evidence="4" id="KW-1185">Reference proteome</keyword>
<feature type="compositionally biased region" description="Gly residues" evidence="1">
    <location>
        <begin position="1592"/>
        <end position="1621"/>
    </location>
</feature>
<evidence type="ECO:0000313" key="4">
    <source>
        <dbReference type="Proteomes" id="UP001501509"/>
    </source>
</evidence>
<dbReference type="PROSITE" id="PS51820">
    <property type="entry name" value="PA14"/>
    <property type="match status" value="2"/>
</dbReference>
<dbReference type="NCBIfam" id="TIGR01643">
    <property type="entry name" value="YD_repeat_2x"/>
    <property type="match status" value="3"/>
</dbReference>
<dbReference type="SMART" id="SM00758">
    <property type="entry name" value="PA14"/>
    <property type="match status" value="2"/>
</dbReference>
<dbReference type="PANTHER" id="PTHR32305">
    <property type="match status" value="1"/>
</dbReference>
<dbReference type="Gene3D" id="3.90.182.10">
    <property type="entry name" value="Toxin - Anthrax Protective Antigen,domain 1"/>
    <property type="match status" value="2"/>
</dbReference>
<feature type="domain" description="PA14" evidence="2">
    <location>
        <begin position="223"/>
        <end position="387"/>
    </location>
</feature>
<dbReference type="InterPro" id="IPR031325">
    <property type="entry name" value="RHS_repeat"/>
</dbReference>
<reference evidence="4" key="1">
    <citation type="journal article" date="2019" name="Int. J. Syst. Evol. Microbiol.">
        <title>The Global Catalogue of Microorganisms (GCM) 10K type strain sequencing project: providing services to taxonomists for standard genome sequencing and annotation.</title>
        <authorList>
            <consortium name="The Broad Institute Genomics Platform"/>
            <consortium name="The Broad Institute Genome Sequencing Center for Infectious Disease"/>
            <person name="Wu L."/>
            <person name="Ma J."/>
        </authorList>
    </citation>
    <scope>NUCLEOTIDE SEQUENCE [LARGE SCALE GENOMIC DNA]</scope>
    <source>
        <strain evidence="4">JCM 6833</strain>
    </source>
</reference>
<evidence type="ECO:0000259" key="2">
    <source>
        <dbReference type="PROSITE" id="PS51820"/>
    </source>
</evidence>
<feature type="domain" description="PA14" evidence="2">
    <location>
        <begin position="792"/>
        <end position="935"/>
    </location>
</feature>
<dbReference type="InterPro" id="IPR037524">
    <property type="entry name" value="PA14/GLEYA"/>
</dbReference>
<dbReference type="PANTHER" id="PTHR32305:SF15">
    <property type="entry name" value="PROTEIN RHSA-RELATED"/>
    <property type="match status" value="1"/>
</dbReference>
<protein>
    <recommendedName>
        <fullName evidence="2">PA14 domain-containing protein</fullName>
    </recommendedName>
</protein>
<dbReference type="Pfam" id="PF05593">
    <property type="entry name" value="RHS_repeat"/>
    <property type="match status" value="2"/>
</dbReference>
<feature type="compositionally biased region" description="Polar residues" evidence="1">
    <location>
        <begin position="1033"/>
        <end position="1045"/>
    </location>
</feature>
<feature type="region of interest" description="Disordered" evidence="1">
    <location>
        <begin position="1579"/>
        <end position="1642"/>
    </location>
</feature>
<organism evidence="3 4">
    <name type="scientific">Actinomadura fulvescens</name>
    <dbReference type="NCBI Taxonomy" id="46160"/>
    <lineage>
        <taxon>Bacteria</taxon>
        <taxon>Bacillati</taxon>
        <taxon>Actinomycetota</taxon>
        <taxon>Actinomycetes</taxon>
        <taxon>Streptosporangiales</taxon>
        <taxon>Thermomonosporaceae</taxon>
        <taxon>Actinomadura</taxon>
    </lineage>
</organism>
<comment type="caution">
    <text evidence="3">The sequence shown here is derived from an EMBL/GenBank/DDBJ whole genome shotgun (WGS) entry which is preliminary data.</text>
</comment>
<dbReference type="SUPFAM" id="SSF56988">
    <property type="entry name" value="Anthrax protective antigen"/>
    <property type="match status" value="2"/>
</dbReference>
<feature type="region of interest" description="Disordered" evidence="1">
    <location>
        <begin position="1014"/>
        <end position="1045"/>
    </location>
</feature>
<feature type="region of interest" description="Disordered" evidence="1">
    <location>
        <begin position="947"/>
        <end position="966"/>
    </location>
</feature>
<accession>A0ABP6D2Z7</accession>
<name>A0ABP6D2Z7_9ACTN</name>